<dbReference type="AlphaFoldDB" id="A0A1H1BZ67"/>
<dbReference type="Gene3D" id="3.40.50.620">
    <property type="entry name" value="HUPs"/>
    <property type="match status" value="1"/>
</dbReference>
<evidence type="ECO:0000313" key="3">
    <source>
        <dbReference type="EMBL" id="SDQ57235.1"/>
    </source>
</evidence>
<evidence type="ECO:0000313" key="4">
    <source>
        <dbReference type="Proteomes" id="UP000198848"/>
    </source>
</evidence>
<dbReference type="InterPro" id="IPR006016">
    <property type="entry name" value="UspA"/>
</dbReference>
<protein>
    <submittedName>
        <fullName evidence="3">Nucleotide-binding universal stress protein, UspA family</fullName>
    </submittedName>
</protein>
<dbReference type="Proteomes" id="UP000198848">
    <property type="component" value="Unassembled WGS sequence"/>
</dbReference>
<organism evidence="3 4">
    <name type="scientific">Natronobacterium texcoconense</name>
    <dbReference type="NCBI Taxonomy" id="1095778"/>
    <lineage>
        <taxon>Archaea</taxon>
        <taxon>Methanobacteriati</taxon>
        <taxon>Methanobacteriota</taxon>
        <taxon>Stenosarchaea group</taxon>
        <taxon>Halobacteria</taxon>
        <taxon>Halobacteriales</taxon>
        <taxon>Natrialbaceae</taxon>
        <taxon>Natronobacterium</taxon>
    </lineage>
</organism>
<dbReference type="InterPro" id="IPR006015">
    <property type="entry name" value="Universal_stress_UspA"/>
</dbReference>
<evidence type="ECO:0000259" key="2">
    <source>
        <dbReference type="Pfam" id="PF00582"/>
    </source>
</evidence>
<dbReference type="RefSeq" id="WP_090378739.1">
    <property type="nucleotide sequence ID" value="NZ_FNLC01000001.1"/>
</dbReference>
<dbReference type="PANTHER" id="PTHR46268:SF6">
    <property type="entry name" value="UNIVERSAL STRESS PROTEIN UP12"/>
    <property type="match status" value="1"/>
</dbReference>
<dbReference type="CDD" id="cd00293">
    <property type="entry name" value="USP-like"/>
    <property type="match status" value="1"/>
</dbReference>
<keyword evidence="4" id="KW-1185">Reference proteome</keyword>
<dbReference type="PRINTS" id="PR01438">
    <property type="entry name" value="UNVRSLSTRESS"/>
</dbReference>
<gene>
    <name evidence="3" type="ORF">SAMN04489842_1210</name>
</gene>
<feature type="domain" description="UspA" evidence="2">
    <location>
        <begin position="3"/>
        <end position="138"/>
    </location>
</feature>
<name>A0A1H1BZ67_NATTX</name>
<evidence type="ECO:0000256" key="1">
    <source>
        <dbReference type="ARBA" id="ARBA00008791"/>
    </source>
</evidence>
<dbReference type="OrthoDB" id="105697at2157"/>
<dbReference type="InterPro" id="IPR014729">
    <property type="entry name" value="Rossmann-like_a/b/a_fold"/>
</dbReference>
<proteinExistence type="inferred from homology"/>
<dbReference type="EMBL" id="FNLC01000001">
    <property type="protein sequence ID" value="SDQ57235.1"/>
    <property type="molecule type" value="Genomic_DNA"/>
</dbReference>
<dbReference type="Pfam" id="PF00582">
    <property type="entry name" value="Usp"/>
    <property type="match status" value="1"/>
</dbReference>
<dbReference type="PANTHER" id="PTHR46268">
    <property type="entry name" value="STRESS RESPONSE PROTEIN NHAX"/>
    <property type="match status" value="1"/>
</dbReference>
<sequence length="153" mass="16672">MTSILVPTDGSAAAGHALERALEIADERDGHVEVYVLTVVDTTTSPVRFGVTDVVELDRARKCLVDEIAAVYDDHDAEIHGAVRRGRPARVVLSYADERDVDLIVLGRTERSDVSETLFGSTVGRVRERATVPVIVVPETEATNETRSLSPFD</sequence>
<accession>A0A1H1BZ67</accession>
<dbReference type="STRING" id="1095778.SAMN04489842_1210"/>
<reference evidence="4" key="1">
    <citation type="submission" date="2016-10" db="EMBL/GenBank/DDBJ databases">
        <authorList>
            <person name="Varghese N."/>
            <person name="Submissions S."/>
        </authorList>
    </citation>
    <scope>NUCLEOTIDE SEQUENCE [LARGE SCALE GENOMIC DNA]</scope>
    <source>
        <strain evidence="4">DSM 24767</strain>
    </source>
</reference>
<comment type="similarity">
    <text evidence="1">Belongs to the universal stress protein A family.</text>
</comment>
<dbReference type="SUPFAM" id="SSF52402">
    <property type="entry name" value="Adenine nucleotide alpha hydrolases-like"/>
    <property type="match status" value="1"/>
</dbReference>